<gene>
    <name evidence="2" type="ORF">CspeluHIS016_0204460</name>
</gene>
<accession>A0AAD3TS30</accession>
<proteinExistence type="predicted"/>
<comment type="caution">
    <text evidence="2">The sequence shown here is derived from an EMBL/GenBank/DDBJ whole genome shotgun (WGS) entry which is preliminary data.</text>
</comment>
<dbReference type="Proteomes" id="UP001222932">
    <property type="component" value="Unassembled WGS sequence"/>
</dbReference>
<evidence type="ECO:0000313" key="3">
    <source>
        <dbReference type="Proteomes" id="UP001222932"/>
    </source>
</evidence>
<feature type="compositionally biased region" description="Low complexity" evidence="1">
    <location>
        <begin position="96"/>
        <end position="122"/>
    </location>
</feature>
<evidence type="ECO:0000256" key="1">
    <source>
        <dbReference type="SAM" id="MobiDB-lite"/>
    </source>
</evidence>
<evidence type="ECO:0000313" key="2">
    <source>
        <dbReference type="EMBL" id="GMK55390.1"/>
    </source>
</evidence>
<reference evidence="2" key="2">
    <citation type="submission" date="2023-06" db="EMBL/GenBank/DDBJ databases">
        <authorList>
            <person name="Kobayashi Y."/>
            <person name="Kayamori A."/>
            <person name="Aoki K."/>
            <person name="Shiwa Y."/>
            <person name="Fujita N."/>
            <person name="Sugita T."/>
            <person name="Iwasaki W."/>
            <person name="Tanaka N."/>
            <person name="Takashima M."/>
        </authorList>
    </citation>
    <scope>NUCLEOTIDE SEQUENCE</scope>
    <source>
        <strain evidence="2">HIS016</strain>
    </source>
</reference>
<feature type="region of interest" description="Disordered" evidence="1">
    <location>
        <begin position="1"/>
        <end position="226"/>
    </location>
</feature>
<dbReference type="AlphaFoldDB" id="A0AAD3TS30"/>
<name>A0AAD3TS30_9TREE</name>
<protein>
    <submittedName>
        <fullName evidence="2">Uncharacterized protein</fullName>
    </submittedName>
</protein>
<feature type="compositionally biased region" description="Basic and acidic residues" evidence="1">
    <location>
        <begin position="25"/>
        <end position="39"/>
    </location>
</feature>
<feature type="compositionally biased region" description="Polar residues" evidence="1">
    <location>
        <begin position="125"/>
        <end position="143"/>
    </location>
</feature>
<reference evidence="2" key="1">
    <citation type="journal article" date="2023" name="BMC Genomics">
        <title>Chromosome-level genome assemblies of Cutaneotrichosporon spp. (Trichosporonales, Basidiomycota) reveal imbalanced evolution between nucleotide sequences and chromosome synteny.</title>
        <authorList>
            <person name="Kobayashi Y."/>
            <person name="Kayamori A."/>
            <person name="Aoki K."/>
            <person name="Shiwa Y."/>
            <person name="Matsutani M."/>
            <person name="Fujita N."/>
            <person name="Sugita T."/>
            <person name="Iwasaki W."/>
            <person name="Tanaka N."/>
            <person name="Takashima M."/>
        </authorList>
    </citation>
    <scope>NUCLEOTIDE SEQUENCE</scope>
    <source>
        <strain evidence="2">HIS016</strain>
    </source>
</reference>
<organism evidence="2 3">
    <name type="scientific">Cutaneotrichosporon spelunceum</name>
    <dbReference type="NCBI Taxonomy" id="1672016"/>
    <lineage>
        <taxon>Eukaryota</taxon>
        <taxon>Fungi</taxon>
        <taxon>Dikarya</taxon>
        <taxon>Basidiomycota</taxon>
        <taxon>Agaricomycotina</taxon>
        <taxon>Tremellomycetes</taxon>
        <taxon>Trichosporonales</taxon>
        <taxon>Trichosporonaceae</taxon>
        <taxon>Cutaneotrichosporon</taxon>
    </lineage>
</organism>
<sequence>MPVTKKKGAIFPIYADTPPRAGPAPREEPARDPPRDGRRALANIEPAPVRRKTSASPSSSKRRALTPRSPSRVNTRTKMDVFVDPGAQMEKPKRTALAAKPLMSKSLSSKSLSGKPLASKPLTTKAVSPSLSLKPHTSATSLSKPAAKRRARTQTDKENAALPDSPASRTRSKMRLPDEPKSKAKTVPAFTVFADPLGDVSEAYGATGEEPEGFREQGTSRKAIRS</sequence>
<keyword evidence="3" id="KW-1185">Reference proteome</keyword>
<dbReference type="EMBL" id="BTCM01000002">
    <property type="protein sequence ID" value="GMK55390.1"/>
    <property type="molecule type" value="Genomic_DNA"/>
</dbReference>